<dbReference type="InterPro" id="IPR050218">
    <property type="entry name" value="LptD"/>
</dbReference>
<gene>
    <name evidence="4" type="primary">lptD</name>
    <name evidence="7" type="ORF">DKW60_13655</name>
</gene>
<dbReference type="Pfam" id="PF03968">
    <property type="entry name" value="LptD_N"/>
    <property type="match status" value="1"/>
</dbReference>
<reference evidence="7 8" key="1">
    <citation type="submission" date="2018-05" db="EMBL/GenBank/DDBJ databases">
        <title>Leucothrix arctica sp. nov., isolated from Arctic seawater.</title>
        <authorList>
            <person name="Choi A."/>
            <person name="Baek K."/>
        </authorList>
    </citation>
    <scope>NUCLEOTIDE SEQUENCE [LARGE SCALE GENOMIC DNA]</scope>
    <source>
        <strain evidence="7 8">JCM 18388</strain>
    </source>
</reference>
<dbReference type="PANTHER" id="PTHR30189:SF1">
    <property type="entry name" value="LPS-ASSEMBLY PROTEIN LPTD"/>
    <property type="match status" value="1"/>
</dbReference>
<keyword evidence="8" id="KW-1185">Reference proteome</keyword>
<dbReference type="HAMAP" id="MF_01411">
    <property type="entry name" value="LPS_assembly_LptD"/>
    <property type="match status" value="1"/>
</dbReference>
<protein>
    <recommendedName>
        <fullName evidence="4">LPS-assembly protein LptD</fullName>
    </recommendedName>
</protein>
<dbReference type="InterPro" id="IPR020889">
    <property type="entry name" value="LipoPS_assembly_LptD"/>
</dbReference>
<evidence type="ECO:0000259" key="5">
    <source>
        <dbReference type="Pfam" id="PF03968"/>
    </source>
</evidence>
<dbReference type="PANTHER" id="PTHR30189">
    <property type="entry name" value="LPS-ASSEMBLY PROTEIN"/>
    <property type="match status" value="1"/>
</dbReference>
<keyword evidence="3 4" id="KW-0998">Cell outer membrane</keyword>
<evidence type="ECO:0000256" key="1">
    <source>
        <dbReference type="ARBA" id="ARBA00022729"/>
    </source>
</evidence>
<dbReference type="GO" id="GO:1990351">
    <property type="term" value="C:transporter complex"/>
    <property type="evidence" value="ECO:0007669"/>
    <property type="project" value="TreeGrafter"/>
</dbReference>
<comment type="caution">
    <text evidence="4">Lacks conserved residue(s) required for the propagation of feature annotation.</text>
</comment>
<dbReference type="Proteomes" id="UP000245539">
    <property type="component" value="Unassembled WGS sequence"/>
</dbReference>
<dbReference type="GO" id="GO:0043165">
    <property type="term" value="P:Gram-negative-bacterium-type cell outer membrane assembly"/>
    <property type="evidence" value="ECO:0007669"/>
    <property type="project" value="UniProtKB-UniRule"/>
</dbReference>
<dbReference type="GO" id="GO:0009279">
    <property type="term" value="C:cell outer membrane"/>
    <property type="evidence" value="ECO:0007669"/>
    <property type="project" value="UniProtKB-SubCell"/>
</dbReference>
<evidence type="ECO:0000259" key="6">
    <source>
        <dbReference type="Pfam" id="PF04453"/>
    </source>
</evidence>
<keyword evidence="1 4" id="KW-0732">Signal</keyword>
<dbReference type="InterPro" id="IPR005653">
    <property type="entry name" value="OstA-like_N"/>
</dbReference>
<comment type="function">
    <text evidence="4">Together with LptE, is involved in the assembly of lipopolysaccharide (LPS) at the surface of the outer membrane.</text>
</comment>
<comment type="similarity">
    <text evidence="4">Belongs to the LptD family.</text>
</comment>
<keyword evidence="2 4" id="KW-0472">Membrane</keyword>
<proteinExistence type="inferred from homology"/>
<sequence>MLSWVIILVMNLLVDRLKNKYLWIFLGSIVSVSSHAEDYPPVCKPPKPQTAGKTITQDPHLDAVYLEADNGVISRQGVSELDGSVIIQRNQQTLNADNARYDRQTEQVNASGNVSLNSGKTTFSSDRIDYNLAKQAGTIENAKYQVEGSHVHGQSKTITQKNADELELSQATYTTCPAPDPSWHLSSGSISLNNKTKTGTAENVVLRAGNVPLFYFPWLSFSLDNERKSGFLSPKAGISEHSGYELTLPYYFNIAPNYDATLSLTALSERGWQLDGEFRFLSDFGKGSVEYQVLPSDDKYNDEWRDYFKIGYEHTMGPRSKLTLKAEGVSDNDYFTDLGDGLVSSTTSALEREVRYSIDGANWDFSLSALDYQVLDASYQPYAKLPEAKFSYQSPHKYSKTDISVEAEATYFEGSADPTGMRVDIGLKATKRFGNDAWYLKPSAEYRLTQYNLQDNPGGNTLSRNLPTYSLDGGLFFERLLKNGLKQTLEPRLFYTYTPYTDQSDIPVFDSSVIDFSTSTQLFSSNRFTGKDRIGDTNQLTLALTSRLQNPKTGQEMLNISAGQVFYFDDRKVTLPGESALTNNRSDIAFELAGRLNDKTRLSTTWLWDPDSTDWSSKEARINYQDDKKRILNFSYQNLEDEVEEIDASFSLPLTQKWSMVGRADYDLFNDRSLELLAGVEYQDCCWGTRITARRYLTSDNITYDDALYFELELKGLGSIGNSARSILQEKTYGYE</sequence>
<organism evidence="7 8">
    <name type="scientific">Leucothrix pacifica</name>
    <dbReference type="NCBI Taxonomy" id="1247513"/>
    <lineage>
        <taxon>Bacteria</taxon>
        <taxon>Pseudomonadati</taxon>
        <taxon>Pseudomonadota</taxon>
        <taxon>Gammaproteobacteria</taxon>
        <taxon>Thiotrichales</taxon>
        <taxon>Thiotrichaceae</taxon>
        <taxon>Leucothrix</taxon>
    </lineage>
</organism>
<dbReference type="Gene3D" id="2.60.450.10">
    <property type="entry name" value="Lipopolysaccharide (LPS) transport protein A like domain"/>
    <property type="match status" value="1"/>
</dbReference>
<comment type="subcellular location">
    <subcellularLocation>
        <location evidence="4">Cell outer membrane</location>
    </subcellularLocation>
</comment>
<name>A0A317CIF8_9GAMM</name>
<dbReference type="EMBL" id="QGKM01000039">
    <property type="protein sequence ID" value="PWQ96092.1"/>
    <property type="molecule type" value="Genomic_DNA"/>
</dbReference>
<dbReference type="GO" id="GO:0015920">
    <property type="term" value="P:lipopolysaccharide transport"/>
    <property type="evidence" value="ECO:0007669"/>
    <property type="project" value="InterPro"/>
</dbReference>
<comment type="caution">
    <text evidence="7">The sequence shown here is derived from an EMBL/GenBank/DDBJ whole genome shotgun (WGS) entry which is preliminary data.</text>
</comment>
<dbReference type="AlphaFoldDB" id="A0A317CIF8"/>
<evidence type="ECO:0000256" key="2">
    <source>
        <dbReference type="ARBA" id="ARBA00023136"/>
    </source>
</evidence>
<evidence type="ECO:0000256" key="3">
    <source>
        <dbReference type="ARBA" id="ARBA00023237"/>
    </source>
</evidence>
<accession>A0A317CIF8</accession>
<comment type="subunit">
    <text evidence="4">Component of the lipopolysaccharide transport and assembly complex. Interacts with LptE and LptA.</text>
</comment>
<evidence type="ECO:0000313" key="8">
    <source>
        <dbReference type="Proteomes" id="UP000245539"/>
    </source>
</evidence>
<feature type="domain" description="LptD C-terminal" evidence="6">
    <location>
        <begin position="308"/>
        <end position="658"/>
    </location>
</feature>
<dbReference type="Pfam" id="PF04453">
    <property type="entry name" value="LptD"/>
    <property type="match status" value="1"/>
</dbReference>
<dbReference type="InterPro" id="IPR007543">
    <property type="entry name" value="LptD_C"/>
</dbReference>
<evidence type="ECO:0000256" key="4">
    <source>
        <dbReference type="HAMAP-Rule" id="MF_01411"/>
    </source>
</evidence>
<feature type="domain" description="Organic solvent tolerance-like N-terminal" evidence="5">
    <location>
        <begin position="95"/>
        <end position="197"/>
    </location>
</feature>
<evidence type="ECO:0000313" key="7">
    <source>
        <dbReference type="EMBL" id="PWQ96092.1"/>
    </source>
</evidence>